<dbReference type="GO" id="GO:0006508">
    <property type="term" value="P:proteolysis"/>
    <property type="evidence" value="ECO:0007669"/>
    <property type="project" value="UniProtKB-KW"/>
</dbReference>
<dbReference type="AlphaFoldDB" id="A0AA96REG0"/>
<keyword evidence="1" id="KW-0812">Transmembrane</keyword>
<keyword evidence="1" id="KW-1133">Transmembrane helix</keyword>
<dbReference type="GO" id="GO:0004176">
    <property type="term" value="F:ATP-dependent peptidase activity"/>
    <property type="evidence" value="ECO:0007669"/>
    <property type="project" value="InterPro"/>
</dbReference>
<dbReference type="Gene3D" id="3.30.230.10">
    <property type="match status" value="1"/>
</dbReference>
<dbReference type="KEGG" id="paun:MJA45_04950"/>
<gene>
    <name evidence="3" type="ORF">MJA45_04950</name>
</gene>
<organism evidence="3 4">
    <name type="scientific">Paenibacillus aurantius</name>
    <dbReference type="NCBI Taxonomy" id="2918900"/>
    <lineage>
        <taxon>Bacteria</taxon>
        <taxon>Bacillati</taxon>
        <taxon>Bacillota</taxon>
        <taxon>Bacilli</taxon>
        <taxon>Bacillales</taxon>
        <taxon>Paenibacillaceae</taxon>
        <taxon>Paenibacillus</taxon>
    </lineage>
</organism>
<proteinExistence type="predicted"/>
<name>A0AA96REG0_9BACL</name>
<dbReference type="SUPFAM" id="SSF50156">
    <property type="entry name" value="PDZ domain-like"/>
    <property type="match status" value="1"/>
</dbReference>
<dbReference type="SUPFAM" id="SSF54211">
    <property type="entry name" value="Ribosomal protein S5 domain 2-like"/>
    <property type="match status" value="1"/>
</dbReference>
<keyword evidence="3" id="KW-0378">Hydrolase</keyword>
<dbReference type="EC" id="3.4.21.-" evidence="3"/>
<dbReference type="InterPro" id="IPR008269">
    <property type="entry name" value="Lon_proteolytic"/>
</dbReference>
<feature type="domain" description="Lon proteolytic" evidence="2">
    <location>
        <begin position="279"/>
        <end position="378"/>
    </location>
</feature>
<keyword evidence="3" id="KW-0645">Protease</keyword>
<dbReference type="InterPro" id="IPR014721">
    <property type="entry name" value="Ribsml_uS5_D2-typ_fold_subgr"/>
</dbReference>
<evidence type="ECO:0000313" key="3">
    <source>
        <dbReference type="EMBL" id="WNQ12400.1"/>
    </source>
</evidence>
<feature type="transmembrane region" description="Helical" evidence="1">
    <location>
        <begin position="30"/>
        <end position="53"/>
    </location>
</feature>
<keyword evidence="4" id="KW-1185">Reference proteome</keyword>
<keyword evidence="1" id="KW-0472">Membrane</keyword>
<evidence type="ECO:0000256" key="1">
    <source>
        <dbReference type="SAM" id="Phobius"/>
    </source>
</evidence>
<dbReference type="Gene3D" id="2.30.42.10">
    <property type="match status" value="1"/>
</dbReference>
<dbReference type="EMBL" id="CP130318">
    <property type="protein sequence ID" value="WNQ12400.1"/>
    <property type="molecule type" value="Genomic_DNA"/>
</dbReference>
<dbReference type="RefSeq" id="WP_315606177.1">
    <property type="nucleotide sequence ID" value="NZ_CP130318.1"/>
</dbReference>
<dbReference type="InterPro" id="IPR020568">
    <property type="entry name" value="Ribosomal_Su5_D2-typ_SF"/>
</dbReference>
<dbReference type="GO" id="GO:0004252">
    <property type="term" value="F:serine-type endopeptidase activity"/>
    <property type="evidence" value="ECO:0007669"/>
    <property type="project" value="InterPro"/>
</dbReference>
<evidence type="ECO:0000313" key="4">
    <source>
        <dbReference type="Proteomes" id="UP001305702"/>
    </source>
</evidence>
<sequence length="389" mass="43155">MHRSRLKSGPLEHYLERHPRLLSGFQRMHGLWAVLGALLLAILLVASISALILRLSPIEPLHAEGMGEIITTAKYLDLSPIADVEGKPAARPFYFTTLHTMKLNNRLDALRSAFLLENTNSIKIASYALSSDLDLTTGDYSRISKFSLYRSSENLTYLAYQYAGLPADFPTKVIIVFPLENYETGKAFKPNDVILAINGKPVSTWKEYAEVNNQLPSEEGYTALYKVQRGKDVLELPVTFTEKNKKGAYINGLYAAEVKDFQDAVEPTNLVTFTRQFSGDSAGLMMTLQLIQELSGKDLTKGYYVAGTGTIDKAGRVGEIGGMPLKIMTADKQRVDLYFVPKAVEETDRNEQEAFKTAQTIHSTMKIVPVASVADALDYLDRIPSKNQG</sequence>
<evidence type="ECO:0000259" key="2">
    <source>
        <dbReference type="Pfam" id="PF05362"/>
    </source>
</evidence>
<accession>A0AA96REG0</accession>
<protein>
    <submittedName>
        <fullName evidence="3">S16 family serine protease</fullName>
        <ecNumber evidence="3">3.4.21.-</ecNumber>
    </submittedName>
</protein>
<dbReference type="InterPro" id="IPR036034">
    <property type="entry name" value="PDZ_sf"/>
</dbReference>
<dbReference type="Pfam" id="PF05362">
    <property type="entry name" value="Lon_C"/>
    <property type="match status" value="1"/>
</dbReference>
<dbReference type="Proteomes" id="UP001305702">
    <property type="component" value="Chromosome"/>
</dbReference>
<reference evidence="3 4" key="1">
    <citation type="submission" date="2022-02" db="EMBL/GenBank/DDBJ databases">
        <title>Paenibacillus sp. MBLB1776 Whole Genome Shotgun Sequencing.</title>
        <authorList>
            <person name="Hwang C.Y."/>
            <person name="Cho E.-S."/>
            <person name="Seo M.-J."/>
        </authorList>
    </citation>
    <scope>NUCLEOTIDE SEQUENCE [LARGE SCALE GENOMIC DNA]</scope>
    <source>
        <strain evidence="3 4">MBLB1776</strain>
    </source>
</reference>